<sequence>MSPSRILKWVTGGFEAFLGIPVIGGAFIVGLYWSPLVIMLILHIITLVMTKRDEGATTGSILGIVTSCIGWIPFVGMIMHILSAIFLMLNAAQKDRNVEEASGTIA</sequence>
<dbReference type="AlphaFoldDB" id="A0A4Y9A8V6"/>
<gene>
    <name evidence="2" type="ORF">E4U82_13255</name>
</gene>
<name>A0A4Y9A8V6_9BACI</name>
<feature type="transmembrane region" description="Helical" evidence="1">
    <location>
        <begin position="20"/>
        <end position="49"/>
    </location>
</feature>
<dbReference type="OrthoDB" id="1925744at2"/>
<reference evidence="2 3" key="1">
    <citation type="submission" date="2019-03" db="EMBL/GenBank/DDBJ databases">
        <title>Genome sequence of Lentibacillus salicampi ATCC BAA-719.</title>
        <authorList>
            <person name="Maclea K.S."/>
            <person name="Simoes Junior M."/>
        </authorList>
    </citation>
    <scope>NUCLEOTIDE SEQUENCE [LARGE SCALE GENOMIC DNA]</scope>
    <source>
        <strain evidence="2 3">ATCC BAA-719</strain>
    </source>
</reference>
<evidence type="ECO:0000313" key="2">
    <source>
        <dbReference type="EMBL" id="TFJ92223.1"/>
    </source>
</evidence>
<comment type="caution">
    <text evidence="2">The sequence shown here is derived from an EMBL/GenBank/DDBJ whole genome shotgun (WGS) entry which is preliminary data.</text>
</comment>
<evidence type="ECO:0000256" key="1">
    <source>
        <dbReference type="SAM" id="Phobius"/>
    </source>
</evidence>
<keyword evidence="1" id="KW-1133">Transmembrane helix</keyword>
<keyword evidence="3" id="KW-1185">Reference proteome</keyword>
<keyword evidence="1" id="KW-0472">Membrane</keyword>
<dbReference type="RefSeq" id="WP_135110650.1">
    <property type="nucleotide sequence ID" value="NZ_SRHY01000026.1"/>
</dbReference>
<feature type="transmembrane region" description="Helical" evidence="1">
    <location>
        <begin position="61"/>
        <end position="89"/>
    </location>
</feature>
<organism evidence="2 3">
    <name type="scientific">Lentibacillus salicampi</name>
    <dbReference type="NCBI Taxonomy" id="175306"/>
    <lineage>
        <taxon>Bacteria</taxon>
        <taxon>Bacillati</taxon>
        <taxon>Bacillota</taxon>
        <taxon>Bacilli</taxon>
        <taxon>Bacillales</taxon>
        <taxon>Bacillaceae</taxon>
        <taxon>Lentibacillus</taxon>
    </lineage>
</organism>
<keyword evidence="1" id="KW-0812">Transmembrane</keyword>
<dbReference type="Proteomes" id="UP000298484">
    <property type="component" value="Unassembled WGS sequence"/>
</dbReference>
<evidence type="ECO:0000313" key="3">
    <source>
        <dbReference type="Proteomes" id="UP000298484"/>
    </source>
</evidence>
<accession>A0A4Y9A8V6</accession>
<dbReference type="EMBL" id="SRHY01000026">
    <property type="protein sequence ID" value="TFJ92223.1"/>
    <property type="molecule type" value="Genomic_DNA"/>
</dbReference>
<protein>
    <submittedName>
        <fullName evidence="2">Uncharacterized protein</fullName>
    </submittedName>
</protein>
<proteinExistence type="predicted"/>